<dbReference type="InterPro" id="IPR051993">
    <property type="entry name" value="Glycosyltransferase_8"/>
</dbReference>
<dbReference type="Proteomes" id="UP001381693">
    <property type="component" value="Unassembled WGS sequence"/>
</dbReference>
<dbReference type="EC" id="2.4.2.42" evidence="11"/>
<comment type="catalytic activity">
    <reaction evidence="12">
        <text>3-O-(beta-D-glucosyl)-L-seryl-[EGF-like domain protein] + UDP-alpha-D-xylose = 3-O-[alpha-D-xylosyl-(1-&gt;3)-beta-D-glucosyl]-L-seryl-[EGF-like domain protein] + UDP + H(+)</text>
        <dbReference type="Rhea" id="RHEA:56064"/>
        <dbReference type="Rhea" id="RHEA-COMP:14610"/>
        <dbReference type="Rhea" id="RHEA-COMP:14611"/>
        <dbReference type="ChEBI" id="CHEBI:15378"/>
        <dbReference type="ChEBI" id="CHEBI:57632"/>
        <dbReference type="ChEBI" id="CHEBI:58223"/>
        <dbReference type="ChEBI" id="CHEBI:140575"/>
        <dbReference type="ChEBI" id="CHEBI:140576"/>
        <dbReference type="EC" id="2.4.2.42"/>
    </reaction>
</comment>
<accession>A0AAN8X4T9</accession>
<evidence type="ECO:0000256" key="1">
    <source>
        <dbReference type="ARBA" id="ARBA00004606"/>
    </source>
</evidence>
<comment type="caution">
    <text evidence="13">The sequence shown here is derived from an EMBL/GenBank/DDBJ whole genome shotgun (WGS) entry which is preliminary data.</text>
</comment>
<keyword evidence="3" id="KW-0328">Glycosyltransferase</keyword>
<dbReference type="Gene3D" id="3.90.550.10">
    <property type="entry name" value="Spore Coat Polysaccharide Biosynthesis Protein SpsA, Chain A"/>
    <property type="match status" value="1"/>
</dbReference>
<comment type="similarity">
    <text evidence="2">Belongs to the glycosyltransferase 8 family.</text>
</comment>
<evidence type="ECO:0000256" key="4">
    <source>
        <dbReference type="ARBA" id="ARBA00022679"/>
    </source>
</evidence>
<keyword evidence="7" id="KW-1133">Transmembrane helix</keyword>
<keyword evidence="14" id="KW-1185">Reference proteome</keyword>
<keyword evidence="5" id="KW-0812">Transmembrane</keyword>
<gene>
    <name evidence="13" type="ORF">SK128_027897</name>
</gene>
<dbReference type="EMBL" id="JAXCGZ010011827">
    <property type="protein sequence ID" value="KAK7074083.1"/>
    <property type="molecule type" value="Genomic_DNA"/>
</dbReference>
<keyword evidence="9" id="KW-0325">Glycoprotein</keyword>
<evidence type="ECO:0000256" key="12">
    <source>
        <dbReference type="ARBA" id="ARBA00049181"/>
    </source>
</evidence>
<organism evidence="13 14">
    <name type="scientific">Halocaridina rubra</name>
    <name type="common">Hawaiian red shrimp</name>
    <dbReference type="NCBI Taxonomy" id="373956"/>
    <lineage>
        <taxon>Eukaryota</taxon>
        <taxon>Metazoa</taxon>
        <taxon>Ecdysozoa</taxon>
        <taxon>Arthropoda</taxon>
        <taxon>Crustacea</taxon>
        <taxon>Multicrustacea</taxon>
        <taxon>Malacostraca</taxon>
        <taxon>Eumalacostraca</taxon>
        <taxon>Eucarida</taxon>
        <taxon>Decapoda</taxon>
        <taxon>Pleocyemata</taxon>
        <taxon>Caridea</taxon>
        <taxon>Atyoidea</taxon>
        <taxon>Atyidae</taxon>
        <taxon>Halocaridina</taxon>
    </lineage>
</organism>
<dbReference type="InterPro" id="IPR029044">
    <property type="entry name" value="Nucleotide-diphossugar_trans"/>
</dbReference>
<evidence type="ECO:0000313" key="14">
    <source>
        <dbReference type="Proteomes" id="UP001381693"/>
    </source>
</evidence>
<dbReference type="PANTHER" id="PTHR46012:SF2">
    <property type="entry name" value="IP22168P"/>
    <property type="match status" value="1"/>
</dbReference>
<keyword evidence="6" id="KW-0735">Signal-anchor</keyword>
<evidence type="ECO:0000256" key="10">
    <source>
        <dbReference type="ARBA" id="ARBA00037301"/>
    </source>
</evidence>
<dbReference type="GO" id="GO:0016020">
    <property type="term" value="C:membrane"/>
    <property type="evidence" value="ECO:0007669"/>
    <property type="project" value="UniProtKB-SubCell"/>
</dbReference>
<dbReference type="InterPro" id="IPR002495">
    <property type="entry name" value="Glyco_trans_8"/>
</dbReference>
<dbReference type="GO" id="GO:0140563">
    <property type="term" value="F:UDP-D-xylose:beta-D-glucoside alpha-1,3-D-xylosyltransferase activity"/>
    <property type="evidence" value="ECO:0007669"/>
    <property type="project" value="UniProtKB-EC"/>
</dbReference>
<sequence length="374" mass="42711">MKDNPSIKSPLVIVVCDSYSNETIKFGRRKTKDENDKENLKHVKEEEEELLALRRSWVRQGQQISTLLKTLLYFGHSSKWRVIVMTDTRATFKKVQNLTHSFPDVYKRQLMLEHRLLRYPEGYPELKNHWRPCAWGKQFLAESLPDEDAVVYVDSDLVFLSRPEELWWMLESMSPTQLIAVGPEPYYQMEDNKRYFAGTVGLNTGVMAINLTRARHLPGGGIGTAILKEGVIKPWPRHDQDALNHFLMFKPHLLLEVTSRWNFLPSACMAKAPPCPDCISSGILILHGADMSFYRAIDAKFMVIYAVLVNTPIGMTPEALLGQLSGQLALTDTIKLPYPCNNYTNINDALTFGLTNLAIELMEKTKPKRKNSVR</sequence>
<dbReference type="PANTHER" id="PTHR46012">
    <property type="entry name" value="IP22168P"/>
    <property type="match status" value="1"/>
</dbReference>
<evidence type="ECO:0000256" key="5">
    <source>
        <dbReference type="ARBA" id="ARBA00022692"/>
    </source>
</evidence>
<evidence type="ECO:0000256" key="6">
    <source>
        <dbReference type="ARBA" id="ARBA00022968"/>
    </source>
</evidence>
<comment type="function">
    <text evidence="10">Glycosyltransferase which elongates the O-linked glucose attached to EGF-like repeats in the extracellular domain of Notch proteins by catalyzing the addition of xylose.</text>
</comment>
<comment type="subcellular location">
    <subcellularLocation>
        <location evidence="1">Membrane</location>
        <topology evidence="1">Single-pass type II membrane protein</topology>
    </subcellularLocation>
</comment>
<keyword evidence="4" id="KW-0808">Transferase</keyword>
<evidence type="ECO:0000256" key="7">
    <source>
        <dbReference type="ARBA" id="ARBA00022989"/>
    </source>
</evidence>
<evidence type="ECO:0000256" key="11">
    <source>
        <dbReference type="ARBA" id="ARBA00038854"/>
    </source>
</evidence>
<evidence type="ECO:0000256" key="2">
    <source>
        <dbReference type="ARBA" id="ARBA00006351"/>
    </source>
</evidence>
<evidence type="ECO:0000256" key="9">
    <source>
        <dbReference type="ARBA" id="ARBA00023180"/>
    </source>
</evidence>
<evidence type="ECO:0000256" key="8">
    <source>
        <dbReference type="ARBA" id="ARBA00023136"/>
    </source>
</evidence>
<evidence type="ECO:0000256" key="3">
    <source>
        <dbReference type="ARBA" id="ARBA00022676"/>
    </source>
</evidence>
<reference evidence="13 14" key="1">
    <citation type="submission" date="2023-11" db="EMBL/GenBank/DDBJ databases">
        <title>Halocaridina rubra genome assembly.</title>
        <authorList>
            <person name="Smith C."/>
        </authorList>
    </citation>
    <scope>NUCLEOTIDE SEQUENCE [LARGE SCALE GENOMIC DNA]</scope>
    <source>
        <strain evidence="13">EP-1</strain>
        <tissue evidence="13">Whole</tissue>
    </source>
</reference>
<protein>
    <recommendedName>
        <fullName evidence="11">UDP-D-xylose:beta-D-glucoside alpha-1,3-D-xylosyltransferase</fullName>
        <ecNumber evidence="11">2.4.2.42</ecNumber>
    </recommendedName>
</protein>
<dbReference type="GO" id="GO:0016266">
    <property type="term" value="P:protein O-linked glycosylation via N-acetyl-galactosamine"/>
    <property type="evidence" value="ECO:0007669"/>
    <property type="project" value="TreeGrafter"/>
</dbReference>
<dbReference type="AlphaFoldDB" id="A0AAN8X4T9"/>
<keyword evidence="8" id="KW-0472">Membrane</keyword>
<evidence type="ECO:0000313" key="13">
    <source>
        <dbReference type="EMBL" id="KAK7074083.1"/>
    </source>
</evidence>
<name>A0AAN8X4T9_HALRR</name>
<dbReference type="Pfam" id="PF01501">
    <property type="entry name" value="Glyco_transf_8"/>
    <property type="match status" value="1"/>
</dbReference>
<dbReference type="SUPFAM" id="SSF53448">
    <property type="entry name" value="Nucleotide-diphospho-sugar transferases"/>
    <property type="match status" value="1"/>
</dbReference>
<proteinExistence type="inferred from homology"/>